<name>A0A1E5REQ3_9ASCO</name>
<comment type="caution">
    <text evidence="3">The sequence shown here is derived from an EMBL/GenBank/DDBJ whole genome shotgun (WGS) entry which is preliminary data.</text>
</comment>
<dbReference type="EMBL" id="LPNM01000007">
    <property type="protein sequence ID" value="OEJ85377.1"/>
    <property type="molecule type" value="Genomic_DNA"/>
</dbReference>
<evidence type="ECO:0000313" key="3">
    <source>
        <dbReference type="EMBL" id="OEJ85377.1"/>
    </source>
</evidence>
<dbReference type="Pfam" id="PF00076">
    <property type="entry name" value="RRM_1"/>
    <property type="match status" value="2"/>
</dbReference>
<keyword evidence="1" id="KW-0694">RNA-binding</keyword>
<dbReference type="OrthoDB" id="10259687at2759"/>
<protein>
    <submittedName>
        <fullName evidence="3">Protein HSH49</fullName>
    </submittedName>
</protein>
<dbReference type="InterPro" id="IPR012677">
    <property type="entry name" value="Nucleotide-bd_a/b_plait_sf"/>
</dbReference>
<dbReference type="GO" id="GO:0071011">
    <property type="term" value="C:precatalytic spliceosome"/>
    <property type="evidence" value="ECO:0007669"/>
    <property type="project" value="TreeGrafter"/>
</dbReference>
<dbReference type="PANTHER" id="PTHR48030:SF3">
    <property type="entry name" value="SPLICING FACTOR 3B SUBUNIT 4"/>
    <property type="match status" value="1"/>
</dbReference>
<sequence>MSYENETLLNQENTIYVGNLHENVSKEILYELFVQFTLIRNMRFPIDHLTGKHKGYCLIELYSPLDVEFVTELVQSCKGQLKLFSNSLVVRKSVQSTSDIQEYPVPAILSVHNLIENDSILDQSDVSLTAQNDAEDDSIDDDPAYIKKCLKQVKSIFKQFGELVHDPIVMSASSSNGAFPKRYINVQYKKFEQADKALNAMNGTLILNKHIQVVYALKDPQNSKSNARHGDEIERYLENQAMENNILH</sequence>
<dbReference type="GO" id="GO:0003723">
    <property type="term" value="F:RNA binding"/>
    <property type="evidence" value="ECO:0007669"/>
    <property type="project" value="UniProtKB-UniRule"/>
</dbReference>
<evidence type="ECO:0000256" key="1">
    <source>
        <dbReference type="PROSITE-ProRule" id="PRU00176"/>
    </source>
</evidence>
<dbReference type="SUPFAM" id="SSF54928">
    <property type="entry name" value="RNA-binding domain, RBD"/>
    <property type="match status" value="2"/>
</dbReference>
<dbReference type="GO" id="GO:0048026">
    <property type="term" value="P:positive regulation of mRNA splicing, via spliceosome"/>
    <property type="evidence" value="ECO:0007669"/>
    <property type="project" value="TreeGrafter"/>
</dbReference>
<keyword evidence="4" id="KW-1185">Reference proteome</keyword>
<dbReference type="Proteomes" id="UP000095728">
    <property type="component" value="Unassembled WGS sequence"/>
</dbReference>
<gene>
    <name evidence="3" type="ORF">AWRI3579_g2119</name>
</gene>
<evidence type="ECO:0000259" key="2">
    <source>
        <dbReference type="PROSITE" id="PS50102"/>
    </source>
</evidence>
<dbReference type="InterPro" id="IPR035979">
    <property type="entry name" value="RBD_domain_sf"/>
</dbReference>
<dbReference type="FunCoup" id="A0A1E5REQ3">
    <property type="interactions" value="360"/>
</dbReference>
<feature type="domain" description="RRM" evidence="2">
    <location>
        <begin position="13"/>
        <end position="95"/>
    </location>
</feature>
<dbReference type="Gene3D" id="3.30.70.330">
    <property type="match status" value="2"/>
</dbReference>
<dbReference type="AlphaFoldDB" id="A0A1E5REQ3"/>
<evidence type="ECO:0000313" key="4">
    <source>
        <dbReference type="Proteomes" id="UP000095728"/>
    </source>
</evidence>
<dbReference type="PROSITE" id="PS50102">
    <property type="entry name" value="RRM"/>
    <property type="match status" value="2"/>
</dbReference>
<feature type="domain" description="RRM" evidence="2">
    <location>
        <begin position="151"/>
        <end position="218"/>
    </location>
</feature>
<accession>A0A1E5REQ3</accession>
<dbReference type="InterPro" id="IPR052084">
    <property type="entry name" value="SF3B4_spliceosome_assoc"/>
</dbReference>
<dbReference type="InterPro" id="IPR000504">
    <property type="entry name" value="RRM_dom"/>
</dbReference>
<reference evidence="4" key="1">
    <citation type="journal article" date="2016" name="Genome Announc.">
        <title>Genome sequences of three species of Hanseniaspora isolated from spontaneous wine fermentations.</title>
        <authorList>
            <person name="Sternes P.R."/>
            <person name="Lee D."/>
            <person name="Kutyna D.R."/>
            <person name="Borneman A.R."/>
        </authorList>
    </citation>
    <scope>NUCLEOTIDE SEQUENCE [LARGE SCALE GENOMIC DNA]</scope>
    <source>
        <strain evidence="4">AWRI3579</strain>
    </source>
</reference>
<dbReference type="PANTHER" id="PTHR48030">
    <property type="entry name" value="SPLICING FACTOR 3B SUBUNIT 4"/>
    <property type="match status" value="1"/>
</dbReference>
<organism evidence="3 4">
    <name type="scientific">Hanseniaspora osmophila</name>
    <dbReference type="NCBI Taxonomy" id="56408"/>
    <lineage>
        <taxon>Eukaryota</taxon>
        <taxon>Fungi</taxon>
        <taxon>Dikarya</taxon>
        <taxon>Ascomycota</taxon>
        <taxon>Saccharomycotina</taxon>
        <taxon>Saccharomycetes</taxon>
        <taxon>Saccharomycodales</taxon>
        <taxon>Saccharomycodaceae</taxon>
        <taxon>Hanseniaspora</taxon>
    </lineage>
</organism>
<dbReference type="InParanoid" id="A0A1E5REQ3"/>
<dbReference type="STRING" id="56408.A0A1E5REQ3"/>
<dbReference type="GO" id="GO:0005730">
    <property type="term" value="C:nucleolus"/>
    <property type="evidence" value="ECO:0007669"/>
    <property type="project" value="TreeGrafter"/>
</dbReference>
<dbReference type="SMART" id="SM00360">
    <property type="entry name" value="RRM"/>
    <property type="match status" value="2"/>
</dbReference>
<proteinExistence type="predicted"/>